<dbReference type="Proteomes" id="UP000037600">
    <property type="component" value="Unassembled WGS sequence"/>
</dbReference>
<feature type="signal peptide" evidence="1">
    <location>
        <begin position="1"/>
        <end position="21"/>
    </location>
</feature>
<dbReference type="OrthoDB" id="6366116at2"/>
<reference evidence="2 3" key="1">
    <citation type="submission" date="2015-04" db="EMBL/GenBank/DDBJ databases">
        <title>Draft Genome Sequence of the Novel Agar-Digesting Marine Bacterium Q1.</title>
        <authorList>
            <person name="Li Y."/>
            <person name="Li D."/>
            <person name="Chen G."/>
            <person name="Du Z."/>
        </authorList>
    </citation>
    <scope>NUCLEOTIDE SEQUENCE [LARGE SCALE GENOMIC DNA]</scope>
    <source>
        <strain evidence="2 3">Q1</strain>
    </source>
</reference>
<organism evidence="2 3">
    <name type="scientific">Catenovulum maritimum</name>
    <dbReference type="NCBI Taxonomy" id="1513271"/>
    <lineage>
        <taxon>Bacteria</taxon>
        <taxon>Pseudomonadati</taxon>
        <taxon>Pseudomonadota</taxon>
        <taxon>Gammaproteobacteria</taxon>
        <taxon>Alteromonadales</taxon>
        <taxon>Alteromonadaceae</taxon>
        <taxon>Catenovulum</taxon>
    </lineage>
</organism>
<evidence type="ECO:0000256" key="1">
    <source>
        <dbReference type="SAM" id="SignalP"/>
    </source>
</evidence>
<evidence type="ECO:0000313" key="3">
    <source>
        <dbReference type="Proteomes" id="UP000037600"/>
    </source>
</evidence>
<comment type="caution">
    <text evidence="2">The sequence shown here is derived from an EMBL/GenBank/DDBJ whole genome shotgun (WGS) entry which is preliminary data.</text>
</comment>
<dbReference type="EMBL" id="LAZL01000006">
    <property type="protein sequence ID" value="KMT66163.1"/>
    <property type="molecule type" value="Genomic_DNA"/>
</dbReference>
<feature type="chain" id="PRO_5005298694" description="YfaZ family protein" evidence="1">
    <location>
        <begin position="22"/>
        <end position="184"/>
    </location>
</feature>
<dbReference type="InterPro" id="IPR009998">
    <property type="entry name" value="YfaZ"/>
</dbReference>
<evidence type="ECO:0000313" key="2">
    <source>
        <dbReference type="EMBL" id="KMT66163.1"/>
    </source>
</evidence>
<dbReference type="RefSeq" id="WP_048690445.1">
    <property type="nucleotide sequence ID" value="NZ_KQ130484.1"/>
</dbReference>
<dbReference type="AlphaFoldDB" id="A0A0J8GZK2"/>
<keyword evidence="3" id="KW-1185">Reference proteome</keyword>
<evidence type="ECO:0008006" key="4">
    <source>
        <dbReference type="Google" id="ProtNLM"/>
    </source>
</evidence>
<sequence>MKKLTSLTAILLSGMTFQASASNLMLDIGNDSINAELNSNKLSNNASFSVGALINENDDKLFSIKALVSGNIQKQQNITAGIGAKLYFADVGEENVQGLGLGGEFAYQLPDVPEIELTLHAYYAPSIALSDDLDYQIDTAARLSYKLIENGAVYLSYRHVKATHESKTNFTIDNGLNFGFQFFF</sequence>
<name>A0A0J8GZK2_9ALTE</name>
<dbReference type="STRING" id="1513271.XM47_05170"/>
<accession>A0A0J8GZK2</accession>
<protein>
    <recommendedName>
        <fullName evidence="4">YfaZ family protein</fullName>
    </recommendedName>
</protein>
<proteinExistence type="predicted"/>
<keyword evidence="1" id="KW-0732">Signal</keyword>
<gene>
    <name evidence="2" type="ORF">XM47_05170</name>
</gene>
<dbReference type="Pfam" id="PF07437">
    <property type="entry name" value="YfaZ"/>
    <property type="match status" value="1"/>
</dbReference>